<feature type="transmembrane region" description="Helical" evidence="8">
    <location>
        <begin position="464"/>
        <end position="486"/>
    </location>
</feature>
<evidence type="ECO:0000256" key="3">
    <source>
        <dbReference type="ARBA" id="ARBA00022448"/>
    </source>
</evidence>
<dbReference type="EMBL" id="LR134477">
    <property type="protein sequence ID" value="VEI14387.1"/>
    <property type="molecule type" value="Genomic_DNA"/>
</dbReference>
<keyword evidence="7 8" id="KW-0472">Membrane</keyword>
<dbReference type="GO" id="GO:0005886">
    <property type="term" value="C:plasma membrane"/>
    <property type="evidence" value="ECO:0007669"/>
    <property type="project" value="UniProtKB-SubCell"/>
</dbReference>
<dbReference type="Pfam" id="PF06826">
    <property type="entry name" value="Asp-Al_Ex"/>
    <property type="match status" value="2"/>
</dbReference>
<feature type="transmembrane region" description="Helical" evidence="8">
    <location>
        <begin position="88"/>
        <end position="108"/>
    </location>
</feature>
<evidence type="ECO:0000313" key="11">
    <source>
        <dbReference type="Proteomes" id="UP000268658"/>
    </source>
</evidence>
<dbReference type="PANTHER" id="PTHR30445">
    <property type="entry name" value="K(+)_H(+) ANTIPORTER SUBUNIT KHTT"/>
    <property type="match status" value="1"/>
</dbReference>
<dbReference type="InterPro" id="IPR036721">
    <property type="entry name" value="RCK_C_sf"/>
</dbReference>
<feature type="transmembrane region" description="Helical" evidence="8">
    <location>
        <begin position="61"/>
        <end position="81"/>
    </location>
</feature>
<comment type="subcellular location">
    <subcellularLocation>
        <location evidence="1">Cell membrane</location>
        <topology evidence="1">Multi-pass membrane protein</topology>
    </subcellularLocation>
</comment>
<proteinExistence type="inferred from homology"/>
<dbReference type="Proteomes" id="UP000268658">
    <property type="component" value="Chromosome"/>
</dbReference>
<comment type="similarity">
    <text evidence="2">Belongs to the AAE transporter (TC 2.A.81) family.</text>
</comment>
<sequence>MVTTVLDYLLDNPVVIVLLMVGAGMLLWRARRRSIRIPATVLLVCSTALMAWKVAHANVLHHLSGNAVLVLFLLVGTGMLLGHVKIKGVSLGAAAVLFCGIALAAWGASASTPIEVPREVGTLGLAIFTFAIGIQSGPNFFHVIRTAGGPLAIVLGVLGVASLAAVGVGRLLGLKAAMIAGAFAGAVTNTPALAAAGNAAAMAGDKAGPGDATVAYAVTYLYGVIGMLFFCLLALRYRRSDKDTPSPLINRTIRVEREDGPVLGNIVETISGQLRFSRLRRGEKGPITRPTNDDRLYKDDLITVVGTQEAVNQAIRAVGHGSSHSLIEDRKYLDFRRITVSDPKLAGRTIGELDIDHRFGATISRVRRGDVDMVGTSDLVLQQGDRVRVVGPTGRMKEISTYFGDSSRGLSSINPVALGLGMALGIFIGEWKFLTPTGATFSIGSAAGTLLVGLIFGRIGRIGNFVTAMPFTATAVLSEFGLLVFLAQAGTKAGGEIAHAFTGGDWWRIFITGFVVTTIVGLGIYVSMRWVVRMGGTRLSGLIGGVQTQPAILAFANERTGADPRVALGYAMVYPVAMIVKIFIAQILGGL</sequence>
<dbReference type="KEGG" id="avc:NCTC10951_00243"/>
<keyword evidence="3" id="KW-0813">Transport</keyword>
<dbReference type="Gene3D" id="3.30.70.1450">
    <property type="entry name" value="Regulator of K+ conductance, C-terminal domain"/>
    <property type="match status" value="1"/>
</dbReference>
<dbReference type="PANTHER" id="PTHR30445:SF3">
    <property type="entry name" value="TRANSPORT PROTEIN YIDE-RELATED"/>
    <property type="match status" value="1"/>
</dbReference>
<feature type="transmembrane region" description="Helical" evidence="8">
    <location>
        <begin position="12"/>
        <end position="30"/>
    </location>
</feature>
<keyword evidence="6 8" id="KW-1133">Transmembrane helix</keyword>
<organism evidence="10 11">
    <name type="scientific">Actinomyces viscosus</name>
    <dbReference type="NCBI Taxonomy" id="1656"/>
    <lineage>
        <taxon>Bacteria</taxon>
        <taxon>Bacillati</taxon>
        <taxon>Actinomycetota</taxon>
        <taxon>Actinomycetes</taxon>
        <taxon>Actinomycetales</taxon>
        <taxon>Actinomycetaceae</taxon>
        <taxon>Actinomyces</taxon>
    </lineage>
</organism>
<evidence type="ECO:0000256" key="4">
    <source>
        <dbReference type="ARBA" id="ARBA00022475"/>
    </source>
</evidence>
<feature type="transmembrane region" description="Helical" evidence="8">
    <location>
        <begin position="151"/>
        <end position="172"/>
    </location>
</feature>
<feature type="transmembrane region" description="Helical" evidence="8">
    <location>
        <begin position="416"/>
        <end position="433"/>
    </location>
</feature>
<reference evidence="10 11" key="1">
    <citation type="submission" date="2018-12" db="EMBL/GenBank/DDBJ databases">
        <authorList>
            <consortium name="Pathogen Informatics"/>
        </authorList>
    </citation>
    <scope>NUCLEOTIDE SEQUENCE [LARGE SCALE GENOMIC DNA]</scope>
    <source>
        <strain evidence="10 11">NCTC10951</strain>
    </source>
</reference>
<dbReference type="SUPFAM" id="SSF116726">
    <property type="entry name" value="TrkA C-terminal domain-like"/>
    <property type="match status" value="1"/>
</dbReference>
<evidence type="ECO:0000256" key="1">
    <source>
        <dbReference type="ARBA" id="ARBA00004651"/>
    </source>
</evidence>
<feature type="transmembrane region" description="Helical" evidence="8">
    <location>
        <begin position="506"/>
        <end position="528"/>
    </location>
</feature>
<keyword evidence="5 8" id="KW-0812">Transmembrane</keyword>
<feature type="transmembrane region" description="Helical" evidence="8">
    <location>
        <begin position="439"/>
        <end position="457"/>
    </location>
</feature>
<evidence type="ECO:0000313" key="10">
    <source>
        <dbReference type="EMBL" id="VEI14387.1"/>
    </source>
</evidence>
<dbReference type="InterPro" id="IPR006037">
    <property type="entry name" value="RCK_C"/>
</dbReference>
<keyword evidence="4" id="KW-1003">Cell membrane</keyword>
<accession>A0A3S4VCB8</accession>
<dbReference type="GO" id="GO:0008324">
    <property type="term" value="F:monoatomic cation transmembrane transporter activity"/>
    <property type="evidence" value="ECO:0007669"/>
    <property type="project" value="InterPro"/>
</dbReference>
<evidence type="ECO:0000256" key="8">
    <source>
        <dbReference type="SAM" id="Phobius"/>
    </source>
</evidence>
<feature type="domain" description="RCK C-terminal" evidence="9">
    <location>
        <begin position="321"/>
        <end position="405"/>
    </location>
</feature>
<evidence type="ECO:0000256" key="7">
    <source>
        <dbReference type="ARBA" id="ARBA00023136"/>
    </source>
</evidence>
<evidence type="ECO:0000256" key="2">
    <source>
        <dbReference type="ARBA" id="ARBA00009854"/>
    </source>
</evidence>
<dbReference type="Pfam" id="PF02080">
    <property type="entry name" value="TrkA_C"/>
    <property type="match status" value="1"/>
</dbReference>
<evidence type="ECO:0000256" key="6">
    <source>
        <dbReference type="ARBA" id="ARBA00022989"/>
    </source>
</evidence>
<feature type="domain" description="RCK C-terminal" evidence="9">
    <location>
        <begin position="238"/>
        <end position="320"/>
    </location>
</feature>
<feature type="transmembrane region" description="Helical" evidence="8">
    <location>
        <begin position="567"/>
        <end position="588"/>
    </location>
</feature>
<evidence type="ECO:0000256" key="5">
    <source>
        <dbReference type="ARBA" id="ARBA00022692"/>
    </source>
</evidence>
<name>A0A3S4VCB8_ACTVI</name>
<dbReference type="AlphaFoldDB" id="A0A3S4VCB8"/>
<protein>
    <submittedName>
        <fullName evidence="10">Putative transporter</fullName>
    </submittedName>
</protein>
<evidence type="ECO:0000259" key="9">
    <source>
        <dbReference type="PROSITE" id="PS51202"/>
    </source>
</evidence>
<gene>
    <name evidence="10" type="ORF">NCTC10951_00243</name>
</gene>
<feature type="transmembrane region" description="Helical" evidence="8">
    <location>
        <begin position="120"/>
        <end position="144"/>
    </location>
</feature>
<feature type="transmembrane region" description="Helical" evidence="8">
    <location>
        <begin position="214"/>
        <end position="235"/>
    </location>
</feature>
<dbReference type="GO" id="GO:0006813">
    <property type="term" value="P:potassium ion transport"/>
    <property type="evidence" value="ECO:0007669"/>
    <property type="project" value="InterPro"/>
</dbReference>
<dbReference type="InterPro" id="IPR006512">
    <property type="entry name" value="YidE_YbjL"/>
</dbReference>
<dbReference type="NCBIfam" id="TIGR01625">
    <property type="entry name" value="YidE_YbjL_dupl"/>
    <property type="match status" value="2"/>
</dbReference>
<dbReference type="InterPro" id="IPR050144">
    <property type="entry name" value="AAE_transporter"/>
</dbReference>
<dbReference type="PROSITE" id="PS51202">
    <property type="entry name" value="RCK_C"/>
    <property type="match status" value="2"/>
</dbReference>